<reference evidence="1" key="1">
    <citation type="submission" date="2014-12" db="EMBL/GenBank/DDBJ databases">
        <title>Insight into the proteome of Arion vulgaris.</title>
        <authorList>
            <person name="Aradska J."/>
            <person name="Bulat T."/>
            <person name="Smidak R."/>
            <person name="Sarate P."/>
            <person name="Gangsoo J."/>
            <person name="Sialana F."/>
            <person name="Bilban M."/>
            <person name="Lubec G."/>
        </authorList>
    </citation>
    <scope>NUCLEOTIDE SEQUENCE</scope>
    <source>
        <tissue evidence="1">Skin</tissue>
    </source>
</reference>
<accession>A0A0B6YTS6</accession>
<organism evidence="1">
    <name type="scientific">Arion vulgaris</name>
    <dbReference type="NCBI Taxonomy" id="1028688"/>
    <lineage>
        <taxon>Eukaryota</taxon>
        <taxon>Metazoa</taxon>
        <taxon>Spiralia</taxon>
        <taxon>Lophotrochozoa</taxon>
        <taxon>Mollusca</taxon>
        <taxon>Gastropoda</taxon>
        <taxon>Heterobranchia</taxon>
        <taxon>Euthyneura</taxon>
        <taxon>Panpulmonata</taxon>
        <taxon>Eupulmonata</taxon>
        <taxon>Stylommatophora</taxon>
        <taxon>Helicina</taxon>
        <taxon>Arionoidea</taxon>
        <taxon>Arionidae</taxon>
        <taxon>Arion</taxon>
    </lineage>
</organism>
<sequence>IKKKNAVFIVSQKVFRTGSCYVVCALISVNNTQLLCDHTGAIDVAQLLSDNARAVLFSTIE</sequence>
<dbReference type="EMBL" id="HACG01012788">
    <property type="protein sequence ID" value="CEK59653.1"/>
    <property type="molecule type" value="Transcribed_RNA"/>
</dbReference>
<gene>
    <name evidence="1" type="primary">ORF37019</name>
</gene>
<feature type="non-terminal residue" evidence="1">
    <location>
        <position position="1"/>
    </location>
</feature>
<dbReference type="AlphaFoldDB" id="A0A0B6YTS6"/>
<protein>
    <submittedName>
        <fullName evidence="1">Uncharacterized protein</fullName>
    </submittedName>
</protein>
<name>A0A0B6YTS6_9EUPU</name>
<evidence type="ECO:0000313" key="1">
    <source>
        <dbReference type="EMBL" id="CEK59653.1"/>
    </source>
</evidence>
<proteinExistence type="predicted"/>